<organism evidence="2 3">
    <name type="scientific">Zophobas morio</name>
    <dbReference type="NCBI Taxonomy" id="2755281"/>
    <lineage>
        <taxon>Eukaryota</taxon>
        <taxon>Metazoa</taxon>
        <taxon>Ecdysozoa</taxon>
        <taxon>Arthropoda</taxon>
        <taxon>Hexapoda</taxon>
        <taxon>Insecta</taxon>
        <taxon>Pterygota</taxon>
        <taxon>Neoptera</taxon>
        <taxon>Endopterygota</taxon>
        <taxon>Coleoptera</taxon>
        <taxon>Polyphaga</taxon>
        <taxon>Cucujiformia</taxon>
        <taxon>Tenebrionidae</taxon>
        <taxon>Zophobas</taxon>
    </lineage>
</organism>
<evidence type="ECO:0000256" key="1">
    <source>
        <dbReference type="SAM" id="MobiDB-lite"/>
    </source>
</evidence>
<evidence type="ECO:0000313" key="3">
    <source>
        <dbReference type="Proteomes" id="UP001168821"/>
    </source>
</evidence>
<proteinExistence type="predicted"/>
<sequence>MDVWPYHTQATTSERRRRSPNEERERSSEGRSRNPNRERGRPRERREGHRPDDATGPKSGTDAGPMTGTGGKSRWTSSSKWRCYRCSLRRHRFTRSPQFRDFNTILREVSLGDRHSQTHKHCGRRFRT</sequence>
<comment type="caution">
    <text evidence="2">The sequence shown here is derived from an EMBL/GenBank/DDBJ whole genome shotgun (WGS) entry which is preliminary data.</text>
</comment>
<gene>
    <name evidence="2" type="ORF">Zmor_026339</name>
</gene>
<feature type="compositionally biased region" description="Basic and acidic residues" evidence="1">
    <location>
        <begin position="19"/>
        <end position="55"/>
    </location>
</feature>
<name>A0AA38HTX2_9CUCU</name>
<keyword evidence="3" id="KW-1185">Reference proteome</keyword>
<dbReference type="AlphaFoldDB" id="A0AA38HTX2"/>
<dbReference type="EMBL" id="JALNTZ010000008">
    <property type="protein sequence ID" value="KAJ3643639.1"/>
    <property type="molecule type" value="Genomic_DNA"/>
</dbReference>
<protein>
    <submittedName>
        <fullName evidence="2">Uncharacterized protein</fullName>
    </submittedName>
</protein>
<evidence type="ECO:0000313" key="2">
    <source>
        <dbReference type="EMBL" id="KAJ3643639.1"/>
    </source>
</evidence>
<dbReference type="Proteomes" id="UP001168821">
    <property type="component" value="Unassembled WGS sequence"/>
</dbReference>
<feature type="region of interest" description="Disordered" evidence="1">
    <location>
        <begin position="1"/>
        <end position="79"/>
    </location>
</feature>
<reference evidence="2" key="1">
    <citation type="journal article" date="2023" name="G3 (Bethesda)">
        <title>Whole genome assemblies of Zophobas morio and Tenebrio molitor.</title>
        <authorList>
            <person name="Kaur S."/>
            <person name="Stinson S.A."/>
            <person name="diCenzo G.C."/>
        </authorList>
    </citation>
    <scope>NUCLEOTIDE SEQUENCE</scope>
    <source>
        <strain evidence="2">QUZm001</strain>
    </source>
</reference>
<accession>A0AA38HTX2</accession>